<feature type="region of interest" description="Disordered" evidence="7">
    <location>
        <begin position="2115"/>
        <end position="2194"/>
    </location>
</feature>
<evidence type="ECO:0000256" key="4">
    <source>
        <dbReference type="ARBA" id="ARBA00022741"/>
    </source>
</evidence>
<feature type="compositionally biased region" description="Low complexity" evidence="7">
    <location>
        <begin position="3138"/>
        <end position="3159"/>
    </location>
</feature>
<comment type="caution">
    <text evidence="10">The sequence shown here is derived from an EMBL/GenBank/DDBJ whole genome shotgun (WGS) entry which is preliminary data.</text>
</comment>
<dbReference type="GO" id="GO:0009881">
    <property type="term" value="F:photoreceptor activity"/>
    <property type="evidence" value="ECO:0007669"/>
    <property type="project" value="UniProtKB-KW"/>
</dbReference>
<feature type="region of interest" description="Disordered" evidence="7">
    <location>
        <begin position="3033"/>
        <end position="3068"/>
    </location>
</feature>
<protein>
    <recommendedName>
        <fullName evidence="9">PAS domain-containing protein</fullName>
    </recommendedName>
</protein>
<feature type="transmembrane region" description="Helical" evidence="8">
    <location>
        <begin position="200"/>
        <end position="223"/>
    </location>
</feature>
<name>A0A835STL2_9CHLO</name>
<dbReference type="EMBL" id="JAEHOD010000085">
    <property type="protein sequence ID" value="KAG2429468.1"/>
    <property type="molecule type" value="Genomic_DNA"/>
</dbReference>
<evidence type="ECO:0000313" key="10">
    <source>
        <dbReference type="EMBL" id="KAG2429468.1"/>
    </source>
</evidence>
<dbReference type="PANTHER" id="PTHR31600">
    <property type="entry name" value="TINY MACROCYSTS PROTEIN B-RELATED"/>
    <property type="match status" value="1"/>
</dbReference>
<feature type="region of interest" description="Disordered" evidence="7">
    <location>
        <begin position="1635"/>
        <end position="1804"/>
    </location>
</feature>
<feature type="transmembrane region" description="Helical" evidence="8">
    <location>
        <begin position="151"/>
        <end position="176"/>
    </location>
</feature>
<dbReference type="InterPro" id="IPR000014">
    <property type="entry name" value="PAS"/>
</dbReference>
<keyword evidence="8" id="KW-1133">Transmembrane helix</keyword>
<feature type="compositionally biased region" description="Low complexity" evidence="7">
    <location>
        <begin position="2909"/>
        <end position="2925"/>
    </location>
</feature>
<feature type="domain" description="PAS" evidence="9">
    <location>
        <begin position="838"/>
        <end position="880"/>
    </location>
</feature>
<sequence>MERQSSFGSQGSGRSSATKILDEANKHGDKGDNLNANNGFVVALFGALFTLAKEKISDSWKVAVLTVVVDFLLILAIMLNLEYPWAVDPTNPLFKIFYMIEIHKPLSAAGYKFYLVVFYLLSAMLYVCIAICVWVAWCFKNDAFPFLWPIKFVRVVASLFFGMFYIAALNIFLVILECAPDHGVWVQHIWHVQCFAMPHLVHLIVAVLSSITFAVAALLLVTADHELEPMSRSLLAAPHSMCELKAQLAKTVITVVDVLLWDYPRVQGVVFLICCVSTFYFHIKQLPYYTSWMNSFRLCFFGVHAWVAIHLCVLVFSVDAELVKKGKLGYMVWDIKNYETAKAITDSMSYALPFVFFGSGLAAAMRLYYFFRVALKFQILQQQPNLYSKRVHRFSEDKDVEIASRVARVWDEDGNSDPQLLDLAEVIIRAGIQQFPKSPYLHIVYANLLIECKQQLQSGWAQMEEARRLPLNLSYRFSIFTREQEHKQKAAVSSSGESAADLVSYVEFQRNWRMIQSYHKAALMAMREFWRLLLNDAVNLNSLTSAFRKIEKMESMADKTYKLVLERYPKAVKLLRSYANFLEMVKNDPWTAAQYNAEADKQEEALENAEQDLGGEDGLSMRNSAIITINAQGIIQMANKHAIKMVGYAKGELDGKNVSCLMPQPFSARHNGYLRNYVTTGKAKILDGVREVVALHRDRYVFPIKIMVTKSQGSGADATFMGLLKEVEADPNTIKAWLMPNGVTLCADQSFTDYAGWAPNDLIGKPFSYIAADPEAMAGLLERAVHSTEEELSSGTVQADILMAHKYAEEVPVTVRVDMGGTEDQRLLVLSMTRRGETSPMIVFDHHGRALFANQALCSLLGTKPKDMRGRDMASLLPQPFGLLHHRWIKDAEGSLTKPPPSSCRAGAVHSLLSANGVHVPVRMTISSRDVAGVSMHIVRAQRVSPEEAMDEQRLHITTDQHGHILSIHAAPHHAGGVAFSQPPPPPTLDGSAPAKPQVFGFSPEHLVGRKLYEAVDVFKEWHTDGHSVMHAVKALAQVSASKPGSAWRVGVLPHHVSVEVEKTAARASRAHGADGDAGHLSRQASQHSVGAGGGGERDMKRSNTALHMSMSKSRPAVMQVTGPEHTAEGTRYVIRLWKPELLTGVIELNERMTVLKADPIAGLIFGIPASSMCQQPLTRFLKLGPPGAPSMKSGFLGGALSVRSGAGVGTAAAGPRGSASGAANQLISMESLLGNKHVKGGIKGGKNAHKTGPRRVFEARHADGLPLQISFQAALKTGSATHRLVAAIKPLNLSLRGNVAVLAALMRGDDQIDHCTIDNEGHSPSLHRIRAANAARMPANVEAAVCKEKLAGGATAAGMAASGKEGGVPKLALGKLAPPESVAGSTPSGVATAVGMASARTLGPGGSVKTAVKDAMATHRTDGSTLATARDVGLDFDPTPRGAETGGDNGGGSLGGGSSPSGSGRQEAAKHASSSLSGSGSRHISDDSAMGRSHPGNISRGSDRKAGGGGGQKDPLSKRFLTREWQDVVHVDPEQVPLPHDAEYEIEHHIGEDKDMNVSSSSSSDSDGSGSEAGDRIHGRNTGAAADTMTREEALQRKKTMAALEPGERAQYVRGVKRVKEWLASGYHFDRRDAEPEDEAAKAHPVRKMSSLRQRQRSRQLSKVLEDEPSSGLEGEAEAEDDPYGAGLNPDDQLMTLEELAEEMERQETLEEGDEEAGDGKGSGEEGGEKGPGGEGGALKGNAWMEVGGGAASRAATHGGRSDGGRSMGGPRTRRGPGPAPGTDAESGAGDGASTSTANRTMNRGRRLKRLLKLLSGQKVVRGVTRLRLHVLVVIGLMLLVHAVCYLMLVILINKQKAFITEISAAGEAIDRSHFVGMYSRAIEGASRGEGFTAADINGLAAHMDVETDRLEYLHQGMYLGFKGLRRSTSDRLNALWDDPMWPTTVYKDTKVPLYEHKNLTLWNLGNDYISAAREVAYYASANKLFVQQAVYTSANITQPSAPPPPSAEASGLVAYNVTLPANRFWLFLRANVGESLHTAYVRVINTLLILAQDNISSLKLLLLVLLVVEGCVVCLAAIGYVFYLLWKASRARAALFTVFLVIPQGQVKTLASRHITTNQADSDDDDDDAGGGGRRGGGDDNASDGASVVSGAGGGGAASRRSFQSEPGNRRSVEMPPDGDKEAGVPTPGGRRAAIKFNENTETKHDGKSQTVMGRIKRAISGDVTAPIMDTASNATATRRFTTRKRLTHTTSDIKHLAWPFFAWGLLIMAIYLVSFLQFAGVEERLVDLKMFERSNAQASRAMYYATDLALEPDNATQVSLQQGLRQEAAWLDVVYSTTLYGGPTLDDGAAAAADGAHDANTGSLFAKQLHATLLFEKKGCLRASGDSCLKDSDPFYQVSRNAIDPMMRRLMRECTLLSLDDLTDVNANSSRWQYVWRVARSDLHDGLHELLASYRADALAAFTAQGTLHTVIFAVSWVLWAAYLYFLLRPYLQVSSTETKRVAELLSQLPAELDVEGMVEESWLVVADTQLDKSGMSVWDPHGHSVAHLAVKSVVSIFSIVHMRRFSIAGGRLSHDRGDGASVRSALSVGSAWQSIVARARRSSIGGASVTNAVAADKLAGDADDDNGDGGMSKARSGGLGAAPQTSVHASSLFAPSSSKQLDAKGKTHTGPGARRVAPVGGHASPEDSAMVGNGSGGRRSESFDQQGGSGHKSTMKKNKVVPVGAGGAPSGVWQDEGGAGRGALPAGAEPRSMLSVNDGGGSRPLSPLLDLPMSLIVPPVADTLGDSAVAGRRPVGEAESRKRPANDTTDGDHSGAPHEHEREPSPYHFNRVMNAARNNTVNWDDEPWTPLAARTRRNSIASTSAAAATVAAAVSKAAAEEPMPIRGEADETASPGAAPLRRPTGSGLAAGSSSSAQHPQLALPPAPQVAAAQAATASTLERLAGGAAGPGNGSDSALAAGPLVPAAAANTAATELAPGGIVSSPTSGRRPPSATAAGVRVVDRRTSLDRTGSNNKAAGAAAAVAAPTAAAALSSQPSRRGRGLSMDRGSRPMSPPVPQAPSVRMTTPDMLVQPASSDAAPGASPAAAAPGLAVGVISRRTSLEAGLASSRPSSRLGTASGATPSIVLPPPPVILSRNDSANGNGSSHSAGLSNADSMSGSSTQVAPAAATGSHATDKLAPEPPGVKDPAHPMDE</sequence>
<feature type="compositionally biased region" description="Gly residues" evidence="7">
    <location>
        <begin position="1445"/>
        <end position="1460"/>
    </location>
</feature>
<feature type="transmembrane region" description="Helical" evidence="8">
    <location>
        <begin position="266"/>
        <end position="283"/>
    </location>
</feature>
<keyword evidence="4" id="KW-0547">Nucleotide-binding</keyword>
<feature type="region of interest" description="Disordered" evidence="7">
    <location>
        <begin position="3108"/>
        <end position="3199"/>
    </location>
</feature>
<feature type="transmembrane region" description="Helical" evidence="8">
    <location>
        <begin position="1830"/>
        <end position="1854"/>
    </location>
</feature>
<organism evidence="10 11">
    <name type="scientific">Chlamydomonas schloesseri</name>
    <dbReference type="NCBI Taxonomy" id="2026947"/>
    <lineage>
        <taxon>Eukaryota</taxon>
        <taxon>Viridiplantae</taxon>
        <taxon>Chlorophyta</taxon>
        <taxon>core chlorophytes</taxon>
        <taxon>Chlorophyceae</taxon>
        <taxon>CS clade</taxon>
        <taxon>Chlamydomonadales</taxon>
        <taxon>Chlamydomonadaceae</taxon>
        <taxon>Chlamydomonas</taxon>
    </lineage>
</organism>
<feature type="region of interest" description="Disordered" evidence="7">
    <location>
        <begin position="2983"/>
        <end position="3020"/>
    </location>
</feature>
<keyword evidence="3" id="KW-0808">Transferase</keyword>
<dbReference type="SUPFAM" id="SSF55785">
    <property type="entry name" value="PYP-like sensor domain (PAS domain)"/>
    <property type="match status" value="2"/>
</dbReference>
<evidence type="ECO:0000256" key="7">
    <source>
        <dbReference type="SAM" id="MobiDB-lite"/>
    </source>
</evidence>
<feature type="region of interest" description="Disordered" evidence="7">
    <location>
        <begin position="1423"/>
        <end position="1517"/>
    </location>
</feature>
<keyword evidence="5" id="KW-0418">Kinase</keyword>
<keyword evidence="1" id="KW-0600">Photoreceptor protein</keyword>
<dbReference type="PROSITE" id="PS50112">
    <property type="entry name" value="PAS"/>
    <property type="match status" value="2"/>
</dbReference>
<feature type="region of interest" description="Disordered" evidence="7">
    <location>
        <begin position="2623"/>
        <end position="2764"/>
    </location>
</feature>
<evidence type="ECO:0000256" key="5">
    <source>
        <dbReference type="ARBA" id="ARBA00022777"/>
    </source>
</evidence>
<evidence type="ECO:0000256" key="6">
    <source>
        <dbReference type="ARBA" id="ARBA00022840"/>
    </source>
</evidence>
<gene>
    <name evidence="10" type="ORF">HYH02_014047</name>
</gene>
<feature type="compositionally biased region" description="Gly residues" evidence="7">
    <location>
        <begin position="1731"/>
        <end position="1740"/>
    </location>
</feature>
<dbReference type="CDD" id="cd00130">
    <property type="entry name" value="PAS"/>
    <property type="match status" value="2"/>
</dbReference>
<evidence type="ECO:0000256" key="1">
    <source>
        <dbReference type="ARBA" id="ARBA00022543"/>
    </source>
</evidence>
<dbReference type="FunFam" id="3.30.450.20:FF:000060">
    <property type="entry name" value="Sensor protein FixL"/>
    <property type="match status" value="1"/>
</dbReference>
<feature type="region of interest" description="Disordered" evidence="7">
    <location>
        <begin position="2789"/>
        <end position="2830"/>
    </location>
</feature>
<feature type="transmembrane region" description="Helical" evidence="8">
    <location>
        <begin position="63"/>
        <end position="81"/>
    </location>
</feature>
<dbReference type="OrthoDB" id="542352at2759"/>
<dbReference type="GO" id="GO:0005524">
    <property type="term" value="F:ATP binding"/>
    <property type="evidence" value="ECO:0007669"/>
    <property type="project" value="UniProtKB-KW"/>
</dbReference>
<feature type="compositionally biased region" description="Basic and acidic residues" evidence="7">
    <location>
        <begin position="2798"/>
        <end position="2829"/>
    </location>
</feature>
<proteinExistence type="predicted"/>
<evidence type="ECO:0000256" key="8">
    <source>
        <dbReference type="SAM" id="Phobius"/>
    </source>
</evidence>
<feature type="compositionally biased region" description="Low complexity" evidence="7">
    <location>
        <begin position="1560"/>
        <end position="1571"/>
    </location>
</feature>
<feature type="compositionally biased region" description="Basic and acidic residues" evidence="7">
    <location>
        <begin position="2170"/>
        <end position="2185"/>
    </location>
</feature>
<keyword evidence="8" id="KW-0472">Membrane</keyword>
<keyword evidence="2" id="KW-0716">Sensory transduction</keyword>
<feature type="region of interest" description="Disordered" evidence="7">
    <location>
        <begin position="1551"/>
        <end position="1594"/>
    </location>
</feature>
<feature type="compositionally biased region" description="Polar residues" evidence="7">
    <location>
        <begin position="1794"/>
        <end position="1803"/>
    </location>
</feature>
<feature type="domain" description="PAS" evidence="9">
    <location>
        <begin position="624"/>
        <end position="681"/>
    </location>
</feature>
<dbReference type="InterPro" id="IPR057352">
    <property type="entry name" value="TPR_TmcB/C"/>
</dbReference>
<accession>A0A835STL2</accession>
<keyword evidence="8" id="KW-0812">Transmembrane</keyword>
<keyword evidence="6" id="KW-0067">ATP-binding</keyword>
<feature type="compositionally biased region" description="Polar residues" evidence="7">
    <location>
        <begin position="3114"/>
        <end position="3127"/>
    </location>
</feature>
<dbReference type="Pfam" id="PF25474">
    <property type="entry name" value="TPR_TmcB"/>
    <property type="match status" value="1"/>
</dbReference>
<feature type="transmembrane region" description="Helical" evidence="8">
    <location>
        <begin position="2062"/>
        <end position="2088"/>
    </location>
</feature>
<feature type="compositionally biased region" description="Low complexity" evidence="7">
    <location>
        <begin position="2746"/>
        <end position="2755"/>
    </location>
</feature>
<evidence type="ECO:0000256" key="2">
    <source>
        <dbReference type="ARBA" id="ARBA00022606"/>
    </source>
</evidence>
<dbReference type="InterPro" id="IPR035965">
    <property type="entry name" value="PAS-like_dom_sf"/>
</dbReference>
<evidence type="ECO:0000256" key="3">
    <source>
        <dbReference type="ARBA" id="ARBA00022679"/>
    </source>
</evidence>
<feature type="transmembrane region" description="Helical" evidence="8">
    <location>
        <begin position="295"/>
        <end position="318"/>
    </location>
</feature>
<dbReference type="GO" id="GO:0016301">
    <property type="term" value="F:kinase activity"/>
    <property type="evidence" value="ECO:0007669"/>
    <property type="project" value="UniProtKB-KW"/>
</dbReference>
<reference evidence="10" key="1">
    <citation type="journal article" date="2020" name="bioRxiv">
        <title>Comparative genomics of Chlamydomonas.</title>
        <authorList>
            <person name="Craig R.J."/>
            <person name="Hasan A.R."/>
            <person name="Ness R.W."/>
            <person name="Keightley P.D."/>
        </authorList>
    </citation>
    <scope>NUCLEOTIDE SEQUENCE</scope>
    <source>
        <strain evidence="10">CCAP 11/173</strain>
    </source>
</reference>
<evidence type="ECO:0000313" key="11">
    <source>
        <dbReference type="Proteomes" id="UP000613740"/>
    </source>
</evidence>
<feature type="region of interest" description="Disordered" evidence="7">
    <location>
        <begin position="1068"/>
        <end position="1101"/>
    </location>
</feature>
<dbReference type="InterPro" id="IPR052994">
    <property type="entry name" value="Tiny_macrocysts_regulators"/>
</dbReference>
<feature type="transmembrane region" description="Helical" evidence="8">
    <location>
        <begin position="2259"/>
        <end position="2284"/>
    </location>
</feature>
<feature type="compositionally biased region" description="Basic and acidic residues" evidence="7">
    <location>
        <begin position="1719"/>
        <end position="1730"/>
    </location>
</feature>
<dbReference type="Gene3D" id="3.30.450.20">
    <property type="entry name" value="PAS domain"/>
    <property type="match status" value="2"/>
</dbReference>
<feature type="transmembrane region" description="Helical" evidence="8">
    <location>
        <begin position="113"/>
        <end position="139"/>
    </location>
</feature>
<dbReference type="PANTHER" id="PTHR31600:SF2">
    <property type="entry name" value="GAMETE ENRICHED GENE 10 PROTEIN-RELATED"/>
    <property type="match status" value="1"/>
</dbReference>
<keyword evidence="1" id="KW-0675">Receptor</keyword>
<feature type="compositionally biased region" description="Polar residues" evidence="7">
    <location>
        <begin position="3160"/>
        <end position="3169"/>
    </location>
</feature>
<dbReference type="NCBIfam" id="TIGR00229">
    <property type="entry name" value="sensory_box"/>
    <property type="match status" value="2"/>
</dbReference>
<feature type="region of interest" description="Disordered" evidence="7">
    <location>
        <begin position="2883"/>
        <end position="2933"/>
    </location>
</feature>
<feature type="compositionally biased region" description="Polar residues" evidence="7">
    <location>
        <begin position="2647"/>
        <end position="2664"/>
    </location>
</feature>
<dbReference type="Proteomes" id="UP000613740">
    <property type="component" value="Unassembled WGS sequence"/>
</dbReference>
<feature type="transmembrane region" description="Helical" evidence="8">
    <location>
        <begin position="2471"/>
        <end position="2491"/>
    </location>
</feature>
<dbReference type="Pfam" id="PF13426">
    <property type="entry name" value="PAS_9"/>
    <property type="match status" value="2"/>
</dbReference>
<feature type="transmembrane region" description="Helical" evidence="8">
    <location>
        <begin position="34"/>
        <end position="51"/>
    </location>
</feature>
<dbReference type="SMART" id="SM00091">
    <property type="entry name" value="PAS"/>
    <property type="match status" value="2"/>
</dbReference>
<keyword evidence="11" id="KW-1185">Reference proteome</keyword>
<keyword evidence="1" id="KW-0157">Chromophore</keyword>
<evidence type="ECO:0000259" key="9">
    <source>
        <dbReference type="PROSITE" id="PS50112"/>
    </source>
</evidence>